<dbReference type="AlphaFoldDB" id="A0A1M7H8W6"/>
<sequence length="257" mass="27351">MIFKSRFLAVLLIVLTSVAGFTSAARSQDEVPPWADEIGQMTNFLACKGNPYALCYYSGPEQATQVRNGSPSMPCVVSPDGKSADCTCYAVTKEDQVNQTYNFVLIGSILDPKIREETIKTCGAEGENCRNMKNLAICNISKNMPGCTVAPVCSHLGSIANKTPPTLYPNTKAELISTFSFAYAGDHPFGSTDCSATPGPYAGCMTAPCTTAANGETTCKCPIYNGPYQVGLRLNKLPPLSCDISPNVWSAAENPGN</sequence>
<keyword evidence="1" id="KW-0732">Signal</keyword>
<evidence type="ECO:0000313" key="3">
    <source>
        <dbReference type="Proteomes" id="UP000186002"/>
    </source>
</evidence>
<feature type="chain" id="PRO_5013246503" evidence="1">
    <location>
        <begin position="20"/>
        <end position="257"/>
    </location>
</feature>
<dbReference type="RefSeq" id="WP_073013820.1">
    <property type="nucleotide sequence ID" value="NZ_FRBW01000002.1"/>
</dbReference>
<reference evidence="2 3" key="1">
    <citation type="submission" date="2016-11" db="EMBL/GenBank/DDBJ databases">
        <authorList>
            <person name="Jaros S."/>
            <person name="Januszkiewicz K."/>
            <person name="Wedrychowicz H."/>
        </authorList>
    </citation>
    <scope>NUCLEOTIDE SEQUENCE [LARGE SCALE GENOMIC DNA]</scope>
    <source>
        <strain evidence="2 3">DSM 22153</strain>
    </source>
</reference>
<evidence type="ECO:0000313" key="2">
    <source>
        <dbReference type="EMBL" id="SHM25031.1"/>
    </source>
</evidence>
<feature type="signal peptide" evidence="1">
    <location>
        <begin position="1"/>
        <end position="19"/>
    </location>
</feature>
<evidence type="ECO:0000256" key="1">
    <source>
        <dbReference type="SAM" id="SignalP"/>
    </source>
</evidence>
<name>A0A1M7H8W6_9HYPH</name>
<dbReference type="EMBL" id="FRBW01000002">
    <property type="protein sequence ID" value="SHM25031.1"/>
    <property type="molecule type" value="Genomic_DNA"/>
</dbReference>
<proteinExistence type="predicted"/>
<keyword evidence="3" id="KW-1185">Reference proteome</keyword>
<accession>A0A1M7H8W6</accession>
<dbReference type="Proteomes" id="UP000186002">
    <property type="component" value="Unassembled WGS sequence"/>
</dbReference>
<protein>
    <submittedName>
        <fullName evidence="2">Uncharacterized protein</fullName>
    </submittedName>
</protein>
<gene>
    <name evidence="2" type="ORF">SAMN05444272_2147</name>
</gene>
<organism evidence="2 3">
    <name type="scientific">Roseibium suaedae</name>
    <dbReference type="NCBI Taxonomy" id="735517"/>
    <lineage>
        <taxon>Bacteria</taxon>
        <taxon>Pseudomonadati</taxon>
        <taxon>Pseudomonadota</taxon>
        <taxon>Alphaproteobacteria</taxon>
        <taxon>Hyphomicrobiales</taxon>
        <taxon>Stappiaceae</taxon>
        <taxon>Roseibium</taxon>
    </lineage>
</organism>